<protein>
    <submittedName>
        <fullName evidence="11">Cytochrome P450</fullName>
    </submittedName>
</protein>
<dbReference type="GO" id="GO:0020037">
    <property type="term" value="F:heme binding"/>
    <property type="evidence" value="ECO:0007669"/>
    <property type="project" value="InterPro"/>
</dbReference>
<dbReference type="InterPro" id="IPR036396">
    <property type="entry name" value="Cyt_P450_sf"/>
</dbReference>
<dbReference type="GO" id="GO:0004497">
    <property type="term" value="F:monooxygenase activity"/>
    <property type="evidence" value="ECO:0007669"/>
    <property type="project" value="UniProtKB-KW"/>
</dbReference>
<dbReference type="AlphaFoldDB" id="A0AAD4LYN4"/>
<evidence type="ECO:0000313" key="11">
    <source>
        <dbReference type="EMBL" id="KAI0295320.1"/>
    </source>
</evidence>
<comment type="pathway">
    <text evidence="2">Secondary metabolite biosynthesis.</text>
</comment>
<comment type="similarity">
    <text evidence="3">Belongs to the cytochrome P450 family.</text>
</comment>
<comment type="caution">
    <text evidence="11">The sequence shown here is derived from an EMBL/GenBank/DDBJ whole genome shotgun (WGS) entry which is preliminary data.</text>
</comment>
<dbReference type="Proteomes" id="UP001203297">
    <property type="component" value="Unassembled WGS sequence"/>
</dbReference>
<dbReference type="PANTHER" id="PTHR46300:SF7">
    <property type="entry name" value="P450, PUTATIVE (EUROFUNG)-RELATED"/>
    <property type="match status" value="1"/>
</dbReference>
<dbReference type="Pfam" id="PF00067">
    <property type="entry name" value="p450"/>
    <property type="match status" value="1"/>
</dbReference>
<keyword evidence="5 9" id="KW-0479">Metal-binding</keyword>
<keyword evidence="6" id="KW-0560">Oxidoreductase</keyword>
<evidence type="ECO:0000256" key="4">
    <source>
        <dbReference type="ARBA" id="ARBA00022617"/>
    </source>
</evidence>
<dbReference type="GO" id="GO:0016705">
    <property type="term" value="F:oxidoreductase activity, acting on paired donors, with incorporation or reduction of molecular oxygen"/>
    <property type="evidence" value="ECO:0007669"/>
    <property type="project" value="InterPro"/>
</dbReference>
<evidence type="ECO:0000256" key="3">
    <source>
        <dbReference type="ARBA" id="ARBA00010617"/>
    </source>
</evidence>
<evidence type="ECO:0000256" key="10">
    <source>
        <dbReference type="SAM" id="Phobius"/>
    </source>
</evidence>
<dbReference type="CDD" id="cd11065">
    <property type="entry name" value="CYP64-like"/>
    <property type="match status" value="1"/>
</dbReference>
<keyword evidence="4 9" id="KW-0349">Heme</keyword>
<dbReference type="Gene3D" id="1.10.630.10">
    <property type="entry name" value="Cytochrome P450"/>
    <property type="match status" value="1"/>
</dbReference>
<proteinExistence type="inferred from homology"/>
<organism evidence="11 12">
    <name type="scientific">Multifurca ochricompacta</name>
    <dbReference type="NCBI Taxonomy" id="376703"/>
    <lineage>
        <taxon>Eukaryota</taxon>
        <taxon>Fungi</taxon>
        <taxon>Dikarya</taxon>
        <taxon>Basidiomycota</taxon>
        <taxon>Agaricomycotina</taxon>
        <taxon>Agaricomycetes</taxon>
        <taxon>Russulales</taxon>
        <taxon>Russulaceae</taxon>
        <taxon>Multifurca</taxon>
    </lineage>
</organism>
<evidence type="ECO:0000256" key="5">
    <source>
        <dbReference type="ARBA" id="ARBA00022723"/>
    </source>
</evidence>
<keyword evidence="7 9" id="KW-0408">Iron</keyword>
<dbReference type="InterPro" id="IPR002401">
    <property type="entry name" value="Cyt_P450_E_grp-I"/>
</dbReference>
<dbReference type="PRINTS" id="PR00463">
    <property type="entry name" value="EP450I"/>
</dbReference>
<evidence type="ECO:0000256" key="9">
    <source>
        <dbReference type="PIRSR" id="PIRSR602401-1"/>
    </source>
</evidence>
<keyword evidence="12" id="KW-1185">Reference proteome</keyword>
<dbReference type="InterPro" id="IPR050364">
    <property type="entry name" value="Cytochrome_P450_fung"/>
</dbReference>
<sequence>MLDLTQYASPLVAAILILSLSLLIPRLRKRHLPYPPGPSRLPIIGNLLDMPSDQAWLTYQKWSDDFGSDIIHVDVMGSHMIVLNSAKGTGELLDKRSSIYSDRPRMTALDLVGFTEFHHGVYPYGDRWRRMRHVFLSNFHPTTFRSSETRAAGRLLRNLLFTPENFAEHLKHMTGQVVLSIAYGIDARSEHDPYLIAAEKMADAVDLGSTLEARLLDMIPWLIYLPSWFPGLSTKRKARKIRSSILNTLETPYAVVKAAVASGTAGTSVAAKMISQLDVNSTQEEIWNSKAIPGLLHLVGADTTVSALHTFILAMTLYSEVQRKGQAEIDSVTGGSRIPDFSDQEALPYVSAILKELLRWHPVGPLGVPHRVMQDDVYEGYFIPAGSIIIPNVWAILRDPVAFPEPDRFYPERWLSPDAPTFPDHVWGYGRRVCQGRSMAQDVIWVGITSILATFNITAVEGKPPKGAYTSDMISSPEPFVTHITPRSDAAADLIHLTAKTT</sequence>
<evidence type="ECO:0000256" key="6">
    <source>
        <dbReference type="ARBA" id="ARBA00023002"/>
    </source>
</evidence>
<keyword evidence="10" id="KW-1133">Transmembrane helix</keyword>
<evidence type="ECO:0000256" key="7">
    <source>
        <dbReference type="ARBA" id="ARBA00023004"/>
    </source>
</evidence>
<reference evidence="11" key="1">
    <citation type="journal article" date="2022" name="New Phytol.">
        <title>Evolutionary transition to the ectomycorrhizal habit in the genomes of a hyperdiverse lineage of mushroom-forming fungi.</title>
        <authorList>
            <person name="Looney B."/>
            <person name="Miyauchi S."/>
            <person name="Morin E."/>
            <person name="Drula E."/>
            <person name="Courty P.E."/>
            <person name="Kohler A."/>
            <person name="Kuo A."/>
            <person name="LaButti K."/>
            <person name="Pangilinan J."/>
            <person name="Lipzen A."/>
            <person name="Riley R."/>
            <person name="Andreopoulos W."/>
            <person name="He G."/>
            <person name="Johnson J."/>
            <person name="Nolan M."/>
            <person name="Tritt A."/>
            <person name="Barry K.W."/>
            <person name="Grigoriev I.V."/>
            <person name="Nagy L.G."/>
            <person name="Hibbett D."/>
            <person name="Henrissat B."/>
            <person name="Matheny P.B."/>
            <person name="Labbe J."/>
            <person name="Martin F.M."/>
        </authorList>
    </citation>
    <scope>NUCLEOTIDE SEQUENCE</scope>
    <source>
        <strain evidence="11">BPL690</strain>
    </source>
</reference>
<keyword evidence="8" id="KW-0503">Monooxygenase</keyword>
<keyword evidence="10" id="KW-0472">Membrane</keyword>
<feature type="binding site" description="axial binding residue" evidence="9">
    <location>
        <position position="434"/>
    </location>
    <ligand>
        <name>heme</name>
        <dbReference type="ChEBI" id="CHEBI:30413"/>
    </ligand>
    <ligandPart>
        <name>Fe</name>
        <dbReference type="ChEBI" id="CHEBI:18248"/>
    </ligandPart>
</feature>
<dbReference type="GO" id="GO:0005506">
    <property type="term" value="F:iron ion binding"/>
    <property type="evidence" value="ECO:0007669"/>
    <property type="project" value="InterPro"/>
</dbReference>
<dbReference type="SUPFAM" id="SSF48264">
    <property type="entry name" value="Cytochrome P450"/>
    <property type="match status" value="1"/>
</dbReference>
<evidence type="ECO:0000313" key="12">
    <source>
        <dbReference type="Proteomes" id="UP001203297"/>
    </source>
</evidence>
<dbReference type="EMBL" id="WTXG01000060">
    <property type="protein sequence ID" value="KAI0295320.1"/>
    <property type="molecule type" value="Genomic_DNA"/>
</dbReference>
<gene>
    <name evidence="11" type="ORF">B0F90DRAFT_1820588</name>
</gene>
<comment type="cofactor">
    <cofactor evidence="1 9">
        <name>heme</name>
        <dbReference type="ChEBI" id="CHEBI:30413"/>
    </cofactor>
</comment>
<evidence type="ECO:0000256" key="8">
    <source>
        <dbReference type="ARBA" id="ARBA00023033"/>
    </source>
</evidence>
<dbReference type="PANTHER" id="PTHR46300">
    <property type="entry name" value="P450, PUTATIVE (EUROFUNG)-RELATED-RELATED"/>
    <property type="match status" value="1"/>
</dbReference>
<evidence type="ECO:0000256" key="2">
    <source>
        <dbReference type="ARBA" id="ARBA00005179"/>
    </source>
</evidence>
<keyword evidence="10" id="KW-0812">Transmembrane</keyword>
<dbReference type="InterPro" id="IPR001128">
    <property type="entry name" value="Cyt_P450"/>
</dbReference>
<accession>A0AAD4LYN4</accession>
<feature type="transmembrane region" description="Helical" evidence="10">
    <location>
        <begin position="6"/>
        <end position="24"/>
    </location>
</feature>
<name>A0AAD4LYN4_9AGAM</name>
<evidence type="ECO:0000256" key="1">
    <source>
        <dbReference type="ARBA" id="ARBA00001971"/>
    </source>
</evidence>